<dbReference type="AlphaFoldDB" id="A0A1V9YRJ0"/>
<name>A0A1V9YRJ0_9STRA</name>
<accession>A0A1V9YRJ0</accession>
<evidence type="ECO:0000313" key="2">
    <source>
        <dbReference type="Proteomes" id="UP000243217"/>
    </source>
</evidence>
<dbReference type="Proteomes" id="UP000243217">
    <property type="component" value="Unassembled WGS sequence"/>
</dbReference>
<feature type="non-terminal residue" evidence="1">
    <location>
        <position position="1"/>
    </location>
</feature>
<protein>
    <submittedName>
        <fullName evidence="1">Uncharacterized protein</fullName>
    </submittedName>
</protein>
<gene>
    <name evidence="1" type="ORF">THRCLA_22876</name>
</gene>
<reference evidence="1 2" key="1">
    <citation type="journal article" date="2014" name="Genome Biol. Evol.">
        <title>The secreted proteins of Achlya hypogyna and Thraustotheca clavata identify the ancestral oomycete secretome and reveal gene acquisitions by horizontal gene transfer.</title>
        <authorList>
            <person name="Misner I."/>
            <person name="Blouin N."/>
            <person name="Leonard G."/>
            <person name="Richards T.A."/>
            <person name="Lane C.E."/>
        </authorList>
    </citation>
    <scope>NUCLEOTIDE SEQUENCE [LARGE SCALE GENOMIC DNA]</scope>
    <source>
        <strain evidence="1 2">ATCC 34112</strain>
    </source>
</reference>
<dbReference type="OrthoDB" id="121814at2759"/>
<comment type="caution">
    <text evidence="1">The sequence shown here is derived from an EMBL/GenBank/DDBJ whole genome shotgun (WGS) entry which is preliminary data.</text>
</comment>
<proteinExistence type="predicted"/>
<evidence type="ECO:0000313" key="1">
    <source>
        <dbReference type="EMBL" id="OQR88405.1"/>
    </source>
</evidence>
<dbReference type="STRING" id="74557.A0A1V9YRJ0"/>
<dbReference type="EMBL" id="JNBS01003263">
    <property type="protein sequence ID" value="OQR88405.1"/>
    <property type="molecule type" value="Genomic_DNA"/>
</dbReference>
<sequence>RDFTVRCIFCAFFGRTKDQVGDERLGKKRMRSSRTDIKYWVSFAPQNYLIMKNSIQNCGLNTSFFDAKENIANTLHRHYDLQSDELKFIVSAPIIETIIGDLFLSIMKTKMTV</sequence>
<organism evidence="1 2">
    <name type="scientific">Thraustotheca clavata</name>
    <dbReference type="NCBI Taxonomy" id="74557"/>
    <lineage>
        <taxon>Eukaryota</taxon>
        <taxon>Sar</taxon>
        <taxon>Stramenopiles</taxon>
        <taxon>Oomycota</taxon>
        <taxon>Saprolegniomycetes</taxon>
        <taxon>Saprolegniales</taxon>
        <taxon>Achlyaceae</taxon>
        <taxon>Thraustotheca</taxon>
    </lineage>
</organism>
<keyword evidence="2" id="KW-1185">Reference proteome</keyword>